<evidence type="ECO:0000313" key="1">
    <source>
        <dbReference type="EMBL" id="MDT0553159.1"/>
    </source>
</evidence>
<protein>
    <submittedName>
        <fullName evidence="1">Uncharacterized protein</fullName>
    </submittedName>
</protein>
<dbReference type="RefSeq" id="WP_311593143.1">
    <property type="nucleotide sequence ID" value="NZ_JAVRHV010000003.1"/>
</dbReference>
<dbReference type="Proteomes" id="UP001252186">
    <property type="component" value="Unassembled WGS sequence"/>
</dbReference>
<name>A0ABU2Y4P4_9FLAO</name>
<reference evidence="1 2" key="1">
    <citation type="submission" date="2023-09" db="EMBL/GenBank/DDBJ databases">
        <authorList>
            <person name="Rey-Velasco X."/>
        </authorList>
    </citation>
    <scope>NUCLEOTIDE SEQUENCE [LARGE SCALE GENOMIC DNA]</scope>
    <source>
        <strain evidence="1 2">P050</strain>
    </source>
</reference>
<evidence type="ECO:0000313" key="2">
    <source>
        <dbReference type="Proteomes" id="UP001252186"/>
    </source>
</evidence>
<comment type="caution">
    <text evidence="1">The sequence shown here is derived from an EMBL/GenBank/DDBJ whole genome shotgun (WGS) entry which is preliminary data.</text>
</comment>
<gene>
    <name evidence="1" type="ORF">RM519_07875</name>
</gene>
<keyword evidence="2" id="KW-1185">Reference proteome</keyword>
<dbReference type="EMBL" id="JAVRHV010000003">
    <property type="protein sequence ID" value="MDT0553159.1"/>
    <property type="molecule type" value="Genomic_DNA"/>
</dbReference>
<sequence length="123" mass="14454">MFPYQRKRKNKEVEKSTSSKEVKVSKVKSTVSRVKRFYFDVYDSIQQLIQSQNYSTPVGYTKSQWKEVMENLQCSAYLNLRRLMNNGVLLTANLTQSQLSSLQGYSSQNTMHDWHQIYLQQAD</sequence>
<proteinExistence type="predicted"/>
<accession>A0ABU2Y4P4</accession>
<organism evidence="1 2">
    <name type="scientific">Urechidicola vernalis</name>
    <dbReference type="NCBI Taxonomy" id="3075600"/>
    <lineage>
        <taxon>Bacteria</taxon>
        <taxon>Pseudomonadati</taxon>
        <taxon>Bacteroidota</taxon>
        <taxon>Flavobacteriia</taxon>
        <taxon>Flavobacteriales</taxon>
        <taxon>Flavobacteriaceae</taxon>
        <taxon>Urechidicola</taxon>
    </lineage>
</organism>